<evidence type="ECO:0000256" key="2">
    <source>
        <dbReference type="ARBA" id="ARBA00023002"/>
    </source>
</evidence>
<dbReference type="SUPFAM" id="SSF55068">
    <property type="entry name" value="Peptide methionine sulfoxide reductase"/>
    <property type="match status" value="1"/>
</dbReference>
<comment type="catalytic activity">
    <reaction evidence="3">
        <text>L-methionyl-[protein] + [thioredoxin]-disulfide + H2O = L-methionyl-(S)-S-oxide-[protein] + [thioredoxin]-dithiol</text>
        <dbReference type="Rhea" id="RHEA:14217"/>
        <dbReference type="Rhea" id="RHEA-COMP:10698"/>
        <dbReference type="Rhea" id="RHEA-COMP:10700"/>
        <dbReference type="Rhea" id="RHEA-COMP:12313"/>
        <dbReference type="Rhea" id="RHEA-COMP:12315"/>
        <dbReference type="ChEBI" id="CHEBI:15377"/>
        <dbReference type="ChEBI" id="CHEBI:16044"/>
        <dbReference type="ChEBI" id="CHEBI:29950"/>
        <dbReference type="ChEBI" id="CHEBI:44120"/>
        <dbReference type="ChEBI" id="CHEBI:50058"/>
        <dbReference type="EC" id="1.8.4.11"/>
    </reaction>
</comment>
<organism evidence="6 7">
    <name type="scientific">Echinicola arenosa</name>
    <dbReference type="NCBI Taxonomy" id="2774144"/>
    <lineage>
        <taxon>Bacteria</taxon>
        <taxon>Pseudomonadati</taxon>
        <taxon>Bacteroidota</taxon>
        <taxon>Cytophagia</taxon>
        <taxon>Cytophagales</taxon>
        <taxon>Cyclobacteriaceae</taxon>
        <taxon>Echinicola</taxon>
    </lineage>
</organism>
<proteinExistence type="predicted"/>
<dbReference type="EMBL" id="JACYTQ010000002">
    <property type="protein sequence ID" value="MBD8488720.1"/>
    <property type="molecule type" value="Genomic_DNA"/>
</dbReference>
<evidence type="ECO:0000256" key="1">
    <source>
        <dbReference type="ARBA" id="ARBA00012502"/>
    </source>
</evidence>
<gene>
    <name evidence="6" type="ORF">IFO69_08190</name>
</gene>
<evidence type="ECO:0000256" key="4">
    <source>
        <dbReference type="ARBA" id="ARBA00048782"/>
    </source>
</evidence>
<reference evidence="6 7" key="1">
    <citation type="submission" date="2020-09" db="EMBL/GenBank/DDBJ databases">
        <title>Echinicola sp. CAU 1574 isolated from sand of Sido Beach.</title>
        <authorList>
            <person name="Kim W."/>
        </authorList>
    </citation>
    <scope>NUCLEOTIDE SEQUENCE [LARGE SCALE GENOMIC DNA]</scope>
    <source>
        <strain evidence="6 7">CAU 1574</strain>
    </source>
</reference>
<keyword evidence="2" id="KW-0560">Oxidoreductase</keyword>
<evidence type="ECO:0000256" key="3">
    <source>
        <dbReference type="ARBA" id="ARBA00047806"/>
    </source>
</evidence>
<feature type="domain" description="Peptide methionine sulphoxide reductase MsrA" evidence="5">
    <location>
        <begin position="5"/>
        <end position="139"/>
    </location>
</feature>
<protein>
    <recommendedName>
        <fullName evidence="1">peptide-methionine (S)-S-oxide reductase</fullName>
        <ecNumber evidence="1">1.8.4.11</ecNumber>
    </recommendedName>
</protein>
<dbReference type="PANTHER" id="PTHR43774:SF1">
    <property type="entry name" value="PEPTIDE METHIONINE SULFOXIDE REDUCTASE MSRA 2"/>
    <property type="match status" value="1"/>
</dbReference>
<dbReference type="InterPro" id="IPR002569">
    <property type="entry name" value="Met_Sox_Rdtase_MsrA_dom"/>
</dbReference>
<comment type="caution">
    <text evidence="6">The sequence shown here is derived from an EMBL/GenBank/DDBJ whole genome shotgun (WGS) entry which is preliminary data.</text>
</comment>
<dbReference type="Proteomes" id="UP000647133">
    <property type="component" value="Unassembled WGS sequence"/>
</dbReference>
<sequence>MEKMGFGGGCHWCTEAVFQSIEGVGNVDQGWIASSGKYSSFSEAVLVDFDPQIISLHQLIKSHLLTHSCTSEHSMREKYRSAIYVFSHEQHEIVQKNLEDLQQLWSGNIITQILPFVSFRRNSADLLNYYQSRPDAPFCQKYIQPKLKLLKKNQKADKG</sequence>
<dbReference type="InterPro" id="IPR036509">
    <property type="entry name" value="Met_Sox_Rdtase_MsrA_sf"/>
</dbReference>
<evidence type="ECO:0000259" key="5">
    <source>
        <dbReference type="Pfam" id="PF01625"/>
    </source>
</evidence>
<accession>A0ABR9ALD8</accession>
<keyword evidence="7" id="KW-1185">Reference proteome</keyword>
<name>A0ABR9ALD8_9BACT</name>
<evidence type="ECO:0000313" key="7">
    <source>
        <dbReference type="Proteomes" id="UP000647133"/>
    </source>
</evidence>
<dbReference type="Gene3D" id="3.30.1060.10">
    <property type="entry name" value="Peptide methionine sulphoxide reductase MsrA"/>
    <property type="match status" value="1"/>
</dbReference>
<dbReference type="Pfam" id="PF01625">
    <property type="entry name" value="PMSR"/>
    <property type="match status" value="1"/>
</dbReference>
<dbReference type="EC" id="1.8.4.11" evidence="1"/>
<evidence type="ECO:0000313" key="6">
    <source>
        <dbReference type="EMBL" id="MBD8488720.1"/>
    </source>
</evidence>
<comment type="catalytic activity">
    <reaction evidence="4">
        <text>[thioredoxin]-disulfide + L-methionine + H2O = L-methionine (S)-S-oxide + [thioredoxin]-dithiol</text>
        <dbReference type="Rhea" id="RHEA:19993"/>
        <dbReference type="Rhea" id="RHEA-COMP:10698"/>
        <dbReference type="Rhea" id="RHEA-COMP:10700"/>
        <dbReference type="ChEBI" id="CHEBI:15377"/>
        <dbReference type="ChEBI" id="CHEBI:29950"/>
        <dbReference type="ChEBI" id="CHEBI:50058"/>
        <dbReference type="ChEBI" id="CHEBI:57844"/>
        <dbReference type="ChEBI" id="CHEBI:58772"/>
        <dbReference type="EC" id="1.8.4.11"/>
    </reaction>
</comment>
<dbReference type="PANTHER" id="PTHR43774">
    <property type="entry name" value="PEPTIDE METHIONINE SULFOXIDE REDUCTASE"/>
    <property type="match status" value="1"/>
</dbReference>